<name>A0AC35U9K0_9BILA</name>
<protein>
    <submittedName>
        <fullName evidence="2">Ion_trans_2 domain-containing protein</fullName>
    </submittedName>
</protein>
<dbReference type="Proteomes" id="UP000095286">
    <property type="component" value="Unplaced"/>
</dbReference>
<evidence type="ECO:0000313" key="2">
    <source>
        <dbReference type="WBParaSite" id="RSKR_0000961500.1"/>
    </source>
</evidence>
<dbReference type="WBParaSite" id="RSKR_0000961500.1">
    <property type="protein sequence ID" value="RSKR_0000961500.1"/>
    <property type="gene ID" value="RSKR_0000961500"/>
</dbReference>
<accession>A0AC35U9K0</accession>
<reference evidence="2" key="1">
    <citation type="submission" date="2016-11" db="UniProtKB">
        <authorList>
            <consortium name="WormBaseParasite"/>
        </authorList>
    </citation>
    <scope>IDENTIFICATION</scope>
    <source>
        <strain evidence="2">KR3021</strain>
    </source>
</reference>
<evidence type="ECO:0000313" key="1">
    <source>
        <dbReference type="Proteomes" id="UP000095286"/>
    </source>
</evidence>
<organism evidence="1 2">
    <name type="scientific">Rhabditophanes sp. KR3021</name>
    <dbReference type="NCBI Taxonomy" id="114890"/>
    <lineage>
        <taxon>Eukaryota</taxon>
        <taxon>Metazoa</taxon>
        <taxon>Ecdysozoa</taxon>
        <taxon>Nematoda</taxon>
        <taxon>Chromadorea</taxon>
        <taxon>Rhabditida</taxon>
        <taxon>Tylenchina</taxon>
        <taxon>Panagrolaimomorpha</taxon>
        <taxon>Strongyloidoidea</taxon>
        <taxon>Alloionematidae</taxon>
        <taxon>Rhabditophanes</taxon>
    </lineage>
</organism>
<sequence>MAVVSELYEFIQNSDVIEENEVKAKANELFKRYEILLVNAVNFEGYDEKNDDITLKYQWTFSGALLYSYNNSFYNNWFVFDAIIFNHNLFFGYGHICAKSALGKGMTILYALVGIPLMLLCLANIAETLAQIFTFVYFKICCAYCRWQQKRKRIRRSALSFRLHPNAPVNIKRVQSGSRSTSAGKYSNIKRNTSFKRKVTSQYTNQSDTKSIRSMRSLSKYDHDRFESKSLSYKKPSTRSPNSTLPRYGHIAKRASGRSHTLIQMDNINSPPIGVVEPGTIQAGSVNVYEKKRKGQSSFHRGGNLKSSNMKGGLPVRYINHGEEGKVLVMQRDFKLFDLIIELKFSYSDDEVEHKFMGAEVSIGEKEHAHGYGRRRDNDSRSYKSERSDEMSVRSFRRKNAKKEKMPVTVGIFSLLIYVAGGAVLFSRMTLVAMSFKLMQDDVVSKATWLGKRIGVIVQEESSDSESEFGDDMIMEEDDEDEIEKIEGDRTLSSGGSSKSDIKIYGKTNDYCKTYYKT</sequence>
<proteinExistence type="predicted"/>